<accession>A0A9I9E7D2</accession>
<dbReference type="AlphaFoldDB" id="A0A9I9E7D2"/>
<dbReference type="EnsemblPlants" id="MELO3C029727.2.1">
    <property type="protein sequence ID" value="MELO3C029727.2.1"/>
    <property type="gene ID" value="MELO3C029727.2"/>
</dbReference>
<evidence type="ECO:0000313" key="1">
    <source>
        <dbReference type="EnsemblPlants" id="MELO3C029727.2.1"/>
    </source>
</evidence>
<sequence length="241" mass="27577">MFSCHHSTFDRPRICLRWPVTGLRSRTEQCRRSSDIEILLYKVSLSTLGTTRINEIMSCEIHWSDVDEEDETEEASNGAWVQSVFTSPPLVAQLSAFHKLEYILIGCFFGKGTPIDSELLNSLIGVSSTEKLKHQLSRALDIGKIHWYEECKVPHSSYPKTQNQSHPTSTLLRKAANNPDALSSERVKSSPFSRILARPSPHVISKSWKKLEAEENMRKVREIRKFSKREVVIMMKECSKN</sequence>
<reference evidence="1" key="1">
    <citation type="submission" date="2023-03" db="UniProtKB">
        <authorList>
            <consortium name="EnsemblPlants"/>
        </authorList>
    </citation>
    <scope>IDENTIFICATION</scope>
</reference>
<organism evidence="1">
    <name type="scientific">Cucumis melo</name>
    <name type="common">Muskmelon</name>
    <dbReference type="NCBI Taxonomy" id="3656"/>
    <lineage>
        <taxon>Eukaryota</taxon>
        <taxon>Viridiplantae</taxon>
        <taxon>Streptophyta</taxon>
        <taxon>Embryophyta</taxon>
        <taxon>Tracheophyta</taxon>
        <taxon>Spermatophyta</taxon>
        <taxon>Magnoliopsida</taxon>
        <taxon>eudicotyledons</taxon>
        <taxon>Gunneridae</taxon>
        <taxon>Pentapetalae</taxon>
        <taxon>rosids</taxon>
        <taxon>fabids</taxon>
        <taxon>Cucurbitales</taxon>
        <taxon>Cucurbitaceae</taxon>
        <taxon>Benincaseae</taxon>
        <taxon>Cucumis</taxon>
    </lineage>
</organism>
<protein>
    <submittedName>
        <fullName evidence="1">Uncharacterized protein</fullName>
    </submittedName>
</protein>
<proteinExistence type="predicted"/>
<dbReference type="Gramene" id="MELO3C029727.2.1">
    <property type="protein sequence ID" value="MELO3C029727.2.1"/>
    <property type="gene ID" value="MELO3C029727.2"/>
</dbReference>
<name>A0A9I9E7D2_CUCME</name>